<evidence type="ECO:0000256" key="4">
    <source>
        <dbReference type="PROSITE-ProRule" id="PRU00221"/>
    </source>
</evidence>
<dbReference type="EMBL" id="GFXV01000399">
    <property type="protein sequence ID" value="MBW12204.1"/>
    <property type="molecule type" value="Transcribed_RNA"/>
</dbReference>
<organism evidence="5">
    <name type="scientific">Melanaphis sacchari</name>
    <dbReference type="NCBI Taxonomy" id="742174"/>
    <lineage>
        <taxon>Eukaryota</taxon>
        <taxon>Metazoa</taxon>
        <taxon>Ecdysozoa</taxon>
        <taxon>Arthropoda</taxon>
        <taxon>Hexapoda</taxon>
        <taxon>Insecta</taxon>
        <taxon>Pterygota</taxon>
        <taxon>Neoptera</taxon>
        <taxon>Paraneoptera</taxon>
        <taxon>Hemiptera</taxon>
        <taxon>Sternorrhyncha</taxon>
        <taxon>Aphidomorpha</taxon>
        <taxon>Aphidoidea</taxon>
        <taxon>Aphididae</taxon>
        <taxon>Aphidini</taxon>
        <taxon>Melanaphis</taxon>
    </lineage>
</organism>
<gene>
    <name evidence="5" type="primary">PAK1IP1_0</name>
</gene>
<dbReference type="InterPro" id="IPR051959">
    <property type="entry name" value="PAK1-Kinase_Regulator"/>
</dbReference>
<feature type="repeat" description="WD" evidence="4">
    <location>
        <begin position="127"/>
        <end position="163"/>
    </location>
</feature>
<dbReference type="PANTHER" id="PTHR44675:SF1">
    <property type="entry name" value="P21-ACTIVATED PROTEIN KINASE-INTERACTING PROTEIN 1"/>
    <property type="match status" value="1"/>
</dbReference>
<dbReference type="AlphaFoldDB" id="A0A2H8TDN8"/>
<proteinExistence type="predicted"/>
<evidence type="ECO:0000313" key="5">
    <source>
        <dbReference type="EMBL" id="MBW12204.1"/>
    </source>
</evidence>
<keyword evidence="5" id="KW-0418">Kinase</keyword>
<keyword evidence="2" id="KW-0677">Repeat</keyword>
<feature type="repeat" description="WD" evidence="4">
    <location>
        <begin position="78"/>
        <end position="110"/>
    </location>
</feature>
<dbReference type="GO" id="GO:0016301">
    <property type="term" value="F:kinase activity"/>
    <property type="evidence" value="ECO:0007669"/>
    <property type="project" value="UniProtKB-KW"/>
</dbReference>
<evidence type="ECO:0000256" key="2">
    <source>
        <dbReference type="ARBA" id="ARBA00022737"/>
    </source>
</evidence>
<keyword evidence="1 4" id="KW-0853">WD repeat</keyword>
<dbReference type="SMART" id="SM00320">
    <property type="entry name" value="WD40"/>
    <property type="match status" value="5"/>
</dbReference>
<dbReference type="PANTHER" id="PTHR44675">
    <property type="entry name" value="PAK1 INTERACTING PROTEIN 1"/>
    <property type="match status" value="1"/>
</dbReference>
<dbReference type="InterPro" id="IPR036322">
    <property type="entry name" value="WD40_repeat_dom_sf"/>
</dbReference>
<dbReference type="Gene3D" id="2.130.10.10">
    <property type="entry name" value="YVTN repeat-like/Quinoprotein amine dehydrogenase"/>
    <property type="match status" value="2"/>
</dbReference>
<dbReference type="PROSITE" id="PS50294">
    <property type="entry name" value="WD_REPEATS_REGION"/>
    <property type="match status" value="1"/>
</dbReference>
<sequence length="397" mass="44704">MDVFEIILGTYESFVIGVKCRFKSQQSKDLELVQSFNDHVHQASIRSVSCSSKYMASSSTDETIEIYNMIRRCHVHTILQHSGTVTSLTFTPDDSHLISTSEDGSIAMFETGTWKLKKLWDKAHKGSAVSFLAVHPSGKLALSVGKDKTLRTWNLVKGRPAYTTNQSSMSAYYFFDNIIWSPAGQYYGLPLNTKLMIFNVETAGIACTIEDNHKIHGITFITENLVCYGSENGSLHCYDIINKKSVWEVKIGDTRVKCLIKVDNRLVSALSDGHISVWELDGSKKPTESCSLFLDCRITCICNNSLRKSKMVKDESDEEVEVKDDTIIGISIPNKTQNIKNKLPINEVQNNKRKLPTNEVQNNKRKLPINGVKKNKLKPIIKKKKSLSNNWEVSDNV</sequence>
<dbReference type="SUPFAM" id="SSF50978">
    <property type="entry name" value="WD40 repeat-like"/>
    <property type="match status" value="1"/>
</dbReference>
<dbReference type="InterPro" id="IPR015943">
    <property type="entry name" value="WD40/YVTN_repeat-like_dom_sf"/>
</dbReference>
<name>A0A2H8TDN8_9HEMI</name>
<dbReference type="OrthoDB" id="308449at2759"/>
<dbReference type="InterPro" id="IPR019775">
    <property type="entry name" value="WD40_repeat_CS"/>
</dbReference>
<dbReference type="Pfam" id="PF00400">
    <property type="entry name" value="WD40"/>
    <property type="match status" value="3"/>
</dbReference>
<evidence type="ECO:0000256" key="3">
    <source>
        <dbReference type="ARBA" id="ARBA00045213"/>
    </source>
</evidence>
<dbReference type="InterPro" id="IPR001680">
    <property type="entry name" value="WD40_rpt"/>
</dbReference>
<reference evidence="5" key="1">
    <citation type="submission" date="2017-10" db="EMBL/GenBank/DDBJ databases">
        <title>Transcriptome Assembly of Sugarcane Aphid Adults.</title>
        <authorList>
            <person name="Scully E.D."/>
            <person name="Palmer N.A."/>
            <person name="Geib S.M."/>
            <person name="Sarath G."/>
            <person name="Sattler S.E."/>
        </authorList>
    </citation>
    <scope>NUCLEOTIDE SEQUENCE</scope>
    <source>
        <tissue evidence="5">Whole body</tissue>
    </source>
</reference>
<dbReference type="PROSITE" id="PS50082">
    <property type="entry name" value="WD_REPEATS_2"/>
    <property type="match status" value="2"/>
</dbReference>
<dbReference type="PROSITE" id="PS00678">
    <property type="entry name" value="WD_REPEATS_1"/>
    <property type="match status" value="1"/>
</dbReference>
<comment type="function">
    <text evidence="3">Negatively regulates the PAK1 kinase. PAK1 is a member of the PAK kinase family, which has been shown to play a positive role in the regulation of signaling pathways involving MAPK8 and RELA. PAK1 exists as an inactive homodimer, which is activated by binding of small GTPases such as CDC42 to an N-terminal regulatory domain. PAK1IP1 also binds to the N-terminus of PAK1, and inhibits the specific activation of PAK1 by CDC42. May be involved in ribosomal large subunit assembly.</text>
</comment>
<accession>A0A2H8TDN8</accession>
<protein>
    <submittedName>
        <fullName evidence="5">p21-activated protein kinase-interacting protein 1</fullName>
    </submittedName>
</protein>
<keyword evidence="5" id="KW-0808">Transferase</keyword>
<evidence type="ECO:0000256" key="1">
    <source>
        <dbReference type="ARBA" id="ARBA00022574"/>
    </source>
</evidence>